<dbReference type="InterPro" id="IPR017900">
    <property type="entry name" value="4Fe4S_Fe_S_CS"/>
</dbReference>
<proteinExistence type="inferred from homology"/>
<dbReference type="InterPro" id="IPR017896">
    <property type="entry name" value="4Fe4S_Fe-S-bd"/>
</dbReference>
<feature type="domain" description="4Fe-4S ferredoxin-type" evidence="9">
    <location>
        <begin position="30"/>
        <end position="58"/>
    </location>
</feature>
<dbReference type="CDD" id="cd02143">
    <property type="entry name" value="nitroreductase_FeS-like"/>
    <property type="match status" value="1"/>
</dbReference>
<keyword evidence="8" id="KW-0411">Iron-sulfur</keyword>
<keyword evidence="3" id="KW-0285">Flavoprotein</keyword>
<evidence type="ECO:0000256" key="8">
    <source>
        <dbReference type="ARBA" id="ARBA00023014"/>
    </source>
</evidence>
<dbReference type="SUPFAM" id="SSF54862">
    <property type="entry name" value="4Fe-4S ferredoxins"/>
    <property type="match status" value="1"/>
</dbReference>
<dbReference type="Pfam" id="PF13237">
    <property type="entry name" value="Fer4_10"/>
    <property type="match status" value="1"/>
</dbReference>
<dbReference type="GO" id="GO:0046872">
    <property type="term" value="F:metal ion binding"/>
    <property type="evidence" value="ECO:0007669"/>
    <property type="project" value="UniProtKB-KW"/>
</dbReference>
<evidence type="ECO:0000313" key="10">
    <source>
        <dbReference type="EMBL" id="HCL02031.1"/>
    </source>
</evidence>
<gene>
    <name evidence="10" type="ORF">DHW61_06370</name>
</gene>
<dbReference type="PANTHER" id="PTHR43673">
    <property type="entry name" value="NAD(P)H NITROREDUCTASE YDGI-RELATED"/>
    <property type="match status" value="1"/>
</dbReference>
<dbReference type="PROSITE" id="PS00198">
    <property type="entry name" value="4FE4S_FER_1"/>
    <property type="match status" value="2"/>
</dbReference>
<name>A0A3D2X4H0_9FIRM</name>
<keyword evidence="4" id="KW-0288">FMN</keyword>
<evidence type="ECO:0000256" key="5">
    <source>
        <dbReference type="ARBA" id="ARBA00022723"/>
    </source>
</evidence>
<evidence type="ECO:0000256" key="6">
    <source>
        <dbReference type="ARBA" id="ARBA00023002"/>
    </source>
</evidence>
<reference evidence="10 11" key="1">
    <citation type="journal article" date="2018" name="Nat. Biotechnol.">
        <title>A standardized bacterial taxonomy based on genome phylogeny substantially revises the tree of life.</title>
        <authorList>
            <person name="Parks D.H."/>
            <person name="Chuvochina M."/>
            <person name="Waite D.W."/>
            <person name="Rinke C."/>
            <person name="Skarshewski A."/>
            <person name="Chaumeil P.A."/>
            <person name="Hugenholtz P."/>
        </authorList>
    </citation>
    <scope>NUCLEOTIDE SEQUENCE [LARGE SCALE GENOMIC DNA]</scope>
    <source>
        <strain evidence="10">UBA11728</strain>
    </source>
</reference>
<feature type="domain" description="4Fe-4S ferredoxin-type" evidence="9">
    <location>
        <begin position="1"/>
        <end position="29"/>
    </location>
</feature>
<dbReference type="Proteomes" id="UP000262969">
    <property type="component" value="Unassembled WGS sequence"/>
</dbReference>
<dbReference type="InterPro" id="IPR000415">
    <property type="entry name" value="Nitroreductase-like"/>
</dbReference>
<organism evidence="10 11">
    <name type="scientific">Lachnoclostridium phytofermentans</name>
    <dbReference type="NCBI Taxonomy" id="66219"/>
    <lineage>
        <taxon>Bacteria</taxon>
        <taxon>Bacillati</taxon>
        <taxon>Bacillota</taxon>
        <taxon>Clostridia</taxon>
        <taxon>Lachnospirales</taxon>
        <taxon>Lachnospiraceae</taxon>
    </lineage>
</organism>
<keyword evidence="7" id="KW-0408">Iron</keyword>
<dbReference type="GO" id="GO:0051536">
    <property type="term" value="F:iron-sulfur cluster binding"/>
    <property type="evidence" value="ECO:0007669"/>
    <property type="project" value="UniProtKB-KW"/>
</dbReference>
<dbReference type="EMBL" id="DPVV01000215">
    <property type="protein sequence ID" value="HCL02031.1"/>
    <property type="molecule type" value="Genomic_DNA"/>
</dbReference>
<evidence type="ECO:0000313" key="11">
    <source>
        <dbReference type="Proteomes" id="UP000262969"/>
    </source>
</evidence>
<comment type="caution">
    <text evidence="10">The sequence shown here is derived from an EMBL/GenBank/DDBJ whole genome shotgun (WGS) entry which is preliminary data.</text>
</comment>
<evidence type="ECO:0000256" key="4">
    <source>
        <dbReference type="ARBA" id="ARBA00022643"/>
    </source>
</evidence>
<evidence type="ECO:0000256" key="1">
    <source>
        <dbReference type="ARBA" id="ARBA00001917"/>
    </source>
</evidence>
<accession>A0A3D2X4H0</accession>
<dbReference type="PANTHER" id="PTHR43673:SF2">
    <property type="entry name" value="NITROREDUCTASE"/>
    <property type="match status" value="1"/>
</dbReference>
<comment type="similarity">
    <text evidence="2">Belongs to the nitroreductase family.</text>
</comment>
<keyword evidence="5" id="KW-0479">Metal-binding</keyword>
<evidence type="ECO:0000259" key="9">
    <source>
        <dbReference type="PROSITE" id="PS51379"/>
    </source>
</evidence>
<evidence type="ECO:0000256" key="3">
    <source>
        <dbReference type="ARBA" id="ARBA00022630"/>
    </source>
</evidence>
<sequence>MMIVDKEKCIACGLCINDCPARCITLKDNKAFIVNKICIECGHCIAICPKFAVTTEENKMKEVVHYKEETFHIDPENLLNFIKYRRSIRQFKDQEVEIEKLEKIIEAGRFTETARNLQDVSYIVVRKDIDKLRLLVMERLYHMGQYILENLTPETMSIKKYAKMWVDMYEVYQKDPNIEDTIYFNAPALILVVSPTPINGGLASTNMELMTNALGLGTFYSGFTVRAAEDNQKIREFLGLKADEQIISCLAIGYPKVNYLRTVPRNDAKVTWL</sequence>
<protein>
    <submittedName>
        <fullName evidence="10">Nitroreductase</fullName>
    </submittedName>
</protein>
<dbReference type="GO" id="GO:0016491">
    <property type="term" value="F:oxidoreductase activity"/>
    <property type="evidence" value="ECO:0007669"/>
    <property type="project" value="UniProtKB-KW"/>
</dbReference>
<dbReference type="Gene3D" id="3.40.109.10">
    <property type="entry name" value="NADH Oxidase"/>
    <property type="match status" value="1"/>
</dbReference>
<evidence type="ECO:0000256" key="7">
    <source>
        <dbReference type="ARBA" id="ARBA00023004"/>
    </source>
</evidence>
<dbReference type="SUPFAM" id="SSF55469">
    <property type="entry name" value="FMN-dependent nitroreductase-like"/>
    <property type="match status" value="1"/>
</dbReference>
<evidence type="ECO:0000256" key="2">
    <source>
        <dbReference type="ARBA" id="ARBA00007118"/>
    </source>
</evidence>
<dbReference type="InterPro" id="IPR029479">
    <property type="entry name" value="Nitroreductase"/>
</dbReference>
<comment type="cofactor">
    <cofactor evidence="1">
        <name>FMN</name>
        <dbReference type="ChEBI" id="CHEBI:58210"/>
    </cofactor>
</comment>
<dbReference type="AlphaFoldDB" id="A0A3D2X4H0"/>
<keyword evidence="6" id="KW-0560">Oxidoreductase</keyword>
<dbReference type="Pfam" id="PF00881">
    <property type="entry name" value="Nitroreductase"/>
    <property type="match status" value="1"/>
</dbReference>
<dbReference type="PROSITE" id="PS51379">
    <property type="entry name" value="4FE4S_FER_2"/>
    <property type="match status" value="2"/>
</dbReference>
<dbReference type="Gene3D" id="3.30.70.20">
    <property type="match status" value="1"/>
</dbReference>